<evidence type="ECO:0000256" key="7">
    <source>
        <dbReference type="ARBA" id="ARBA00023180"/>
    </source>
</evidence>
<keyword evidence="4" id="KW-0732">Signal</keyword>
<dbReference type="EMBL" id="LR782672">
    <property type="protein sequence ID" value="CAB3219784.1"/>
    <property type="molecule type" value="mRNA"/>
</dbReference>
<dbReference type="InterPro" id="IPR000560">
    <property type="entry name" value="His_Pase_clade-2"/>
</dbReference>
<dbReference type="CDD" id="cd07061">
    <property type="entry name" value="HP_HAP_like"/>
    <property type="match status" value="1"/>
</dbReference>
<evidence type="ECO:0000256" key="5">
    <source>
        <dbReference type="ARBA" id="ARBA00022801"/>
    </source>
</evidence>
<dbReference type="EC" id="3.1.3.2" evidence="3"/>
<reference evidence="9" key="1">
    <citation type="submission" date="2020-04" db="EMBL/GenBank/DDBJ databases">
        <authorList>
            <person name="Neveu A P."/>
        </authorList>
    </citation>
    <scope>NUCLEOTIDE SEQUENCE</scope>
    <source>
        <tissue evidence="9">Whole embryo</tissue>
    </source>
</reference>
<organism evidence="9">
    <name type="scientific">Phallusia mammillata</name>
    <dbReference type="NCBI Taxonomy" id="59560"/>
    <lineage>
        <taxon>Eukaryota</taxon>
        <taxon>Metazoa</taxon>
        <taxon>Chordata</taxon>
        <taxon>Tunicata</taxon>
        <taxon>Ascidiacea</taxon>
        <taxon>Phlebobranchia</taxon>
        <taxon>Ascidiidae</taxon>
        <taxon>Phallusia</taxon>
    </lineage>
</organism>
<name>A0A6F9D4Z1_9ASCI</name>
<dbReference type="PANTHER" id="PTHR11567:SF211">
    <property type="entry name" value="PROSTATIC ACID PHOSPHATASE"/>
    <property type="match status" value="1"/>
</dbReference>
<evidence type="ECO:0000313" key="9">
    <source>
        <dbReference type="EMBL" id="CAB3219784.1"/>
    </source>
</evidence>
<dbReference type="PROSITE" id="PS00616">
    <property type="entry name" value="HIS_ACID_PHOSPHAT_1"/>
    <property type="match status" value="1"/>
</dbReference>
<keyword evidence="5" id="KW-0378">Hydrolase</keyword>
<evidence type="ECO:0000256" key="1">
    <source>
        <dbReference type="ARBA" id="ARBA00000032"/>
    </source>
</evidence>
<evidence type="ECO:0000256" key="2">
    <source>
        <dbReference type="ARBA" id="ARBA00005375"/>
    </source>
</evidence>
<dbReference type="PANTHER" id="PTHR11567">
    <property type="entry name" value="ACID PHOSPHATASE-RELATED"/>
    <property type="match status" value="1"/>
</dbReference>
<evidence type="ECO:0000256" key="3">
    <source>
        <dbReference type="ARBA" id="ARBA00012646"/>
    </source>
</evidence>
<dbReference type="SUPFAM" id="SSF53254">
    <property type="entry name" value="Phosphoglycerate mutase-like"/>
    <property type="match status" value="1"/>
</dbReference>
<dbReference type="PROSITE" id="PS00778">
    <property type="entry name" value="HIS_ACID_PHOSPHAT_2"/>
    <property type="match status" value="1"/>
</dbReference>
<dbReference type="Gene3D" id="3.40.50.1240">
    <property type="entry name" value="Phosphoglycerate mutase-like"/>
    <property type="match status" value="1"/>
</dbReference>
<comment type="similarity">
    <text evidence="2">Belongs to the histidine acid phosphatase family.</text>
</comment>
<comment type="catalytic activity">
    <reaction evidence="1">
        <text>a phosphate monoester + H2O = an alcohol + phosphate</text>
        <dbReference type="Rhea" id="RHEA:15017"/>
        <dbReference type="ChEBI" id="CHEBI:15377"/>
        <dbReference type="ChEBI" id="CHEBI:30879"/>
        <dbReference type="ChEBI" id="CHEBI:43474"/>
        <dbReference type="ChEBI" id="CHEBI:67140"/>
        <dbReference type="EC" id="3.1.3.2"/>
    </reaction>
</comment>
<protein>
    <recommendedName>
        <fullName evidence="3">acid phosphatase</fullName>
        <ecNumber evidence="3">3.1.3.2</ecNumber>
    </recommendedName>
</protein>
<sequence length="451" mass="51684">MYCYDLSQVIFSVLCAIGYFSIPVTSKENDLQLIFANVVWRHGARSSLRSFPTDPYNHQNIWPNGPGQLSQVGMKQHYELGRYFRKKYGGILLNEFYQHNQIYVRSTDVDRTLMSAQCNMAGLYPPQGYELWNQSYTNWQPFPVHTVPSENDQLLHMNPSMYPEYNKIMQKIFKSPQYENLNKMHANFLKNLSEWSGMFPMNIGKSWSVQDPLACERAENLTLPKWATPAMMHELSSLAGLDMSIISGGIDYEYREKFAPFCAGPLVKKILENLDDKIFNRTTFNFIAYSAHDTTLSALLVALKTFNIKSPPFASSVIFELYRNKSSSNGLDEYYVQAFYKNTSDTAHPISLLGCDLLCPLSELKQLAQSIIVPLESPTQGPTEKTELLDFAKQHYLGVVLSVVISVLVVTWLVVLVYVCRSKQKVDKYKYKENVHYQPLTAYDEIPNTDF</sequence>
<dbReference type="InterPro" id="IPR029033">
    <property type="entry name" value="His_PPase_superfam"/>
</dbReference>
<accession>A0A6F9D4Z1</accession>
<evidence type="ECO:0000256" key="6">
    <source>
        <dbReference type="ARBA" id="ARBA00023157"/>
    </source>
</evidence>
<evidence type="ECO:0000256" key="8">
    <source>
        <dbReference type="SAM" id="Phobius"/>
    </source>
</evidence>
<keyword evidence="8" id="KW-1133">Transmembrane helix</keyword>
<gene>
    <name evidence="9" type="primary">Acpp</name>
</gene>
<dbReference type="AlphaFoldDB" id="A0A6F9D4Z1"/>
<feature type="transmembrane region" description="Helical" evidence="8">
    <location>
        <begin position="396"/>
        <end position="420"/>
    </location>
</feature>
<keyword evidence="8" id="KW-0812">Transmembrane</keyword>
<keyword evidence="7" id="KW-0325">Glycoprotein</keyword>
<keyword evidence="8" id="KW-0472">Membrane</keyword>
<dbReference type="Pfam" id="PF00328">
    <property type="entry name" value="His_Phos_2"/>
    <property type="match status" value="1"/>
</dbReference>
<evidence type="ECO:0000256" key="4">
    <source>
        <dbReference type="ARBA" id="ARBA00022729"/>
    </source>
</evidence>
<proteinExistence type="evidence at transcript level"/>
<dbReference type="InterPro" id="IPR033379">
    <property type="entry name" value="Acid_Pase_AS"/>
</dbReference>
<keyword evidence="6" id="KW-1015">Disulfide bond</keyword>
<dbReference type="InterPro" id="IPR050645">
    <property type="entry name" value="Histidine_acid_phosphatase"/>
</dbReference>
<dbReference type="GO" id="GO:0003993">
    <property type="term" value="F:acid phosphatase activity"/>
    <property type="evidence" value="ECO:0007669"/>
    <property type="project" value="UniProtKB-EC"/>
</dbReference>